<protein>
    <recommendedName>
        <fullName evidence="4">Cyclase</fullName>
    </recommendedName>
</protein>
<dbReference type="GO" id="GO:0004061">
    <property type="term" value="F:arylformamidase activity"/>
    <property type="evidence" value="ECO:0007669"/>
    <property type="project" value="InterPro"/>
</dbReference>
<dbReference type="Gene3D" id="3.50.30.50">
    <property type="entry name" value="Putative cyclase"/>
    <property type="match status" value="1"/>
</dbReference>
<accession>A0A177FGQ8</accession>
<dbReference type="PANTHER" id="PTHR34861">
    <property type="match status" value="1"/>
</dbReference>
<comment type="caution">
    <text evidence="2">The sequence shown here is derived from an EMBL/GenBank/DDBJ whole genome shotgun (WGS) entry which is preliminary data.</text>
</comment>
<dbReference type="RefSeq" id="XP_022514853.1">
    <property type="nucleotide sequence ID" value="XM_022652828.1"/>
</dbReference>
<evidence type="ECO:0000313" key="2">
    <source>
        <dbReference type="EMBL" id="OAG42901.1"/>
    </source>
</evidence>
<dbReference type="Proteomes" id="UP000077002">
    <property type="component" value="Unassembled WGS sequence"/>
</dbReference>
<dbReference type="OrthoDB" id="5396at2759"/>
<evidence type="ECO:0000313" key="3">
    <source>
        <dbReference type="Proteomes" id="UP000077002"/>
    </source>
</evidence>
<organism evidence="2 3">
    <name type="scientific">Fonsecaea monophora</name>
    <dbReference type="NCBI Taxonomy" id="254056"/>
    <lineage>
        <taxon>Eukaryota</taxon>
        <taxon>Fungi</taxon>
        <taxon>Dikarya</taxon>
        <taxon>Ascomycota</taxon>
        <taxon>Pezizomycotina</taxon>
        <taxon>Eurotiomycetes</taxon>
        <taxon>Chaetothyriomycetidae</taxon>
        <taxon>Chaetothyriales</taxon>
        <taxon>Herpotrichiellaceae</taxon>
        <taxon>Fonsecaea</taxon>
    </lineage>
</organism>
<dbReference type="Pfam" id="PF04199">
    <property type="entry name" value="Cyclase"/>
    <property type="match status" value="1"/>
</dbReference>
<reference evidence="2 3" key="1">
    <citation type="submission" date="2016-03" db="EMBL/GenBank/DDBJ databases">
        <title>Draft genome sequence of the Fonsecaea monophora CBS 269.37.</title>
        <authorList>
            <person name="Bombassaro A."/>
            <person name="Vinicius W.A."/>
            <person name="De Hoog S."/>
            <person name="Sun J."/>
            <person name="Souza E.M."/>
            <person name="Raittz R.T."/>
            <person name="Costa F."/>
            <person name="Leao A.C."/>
            <person name="Tadra-Sfeir M.Z."/>
            <person name="Baura V."/>
            <person name="Balsanelli E."/>
            <person name="Pedrosa F.O."/>
            <person name="Moreno L.F."/>
            <person name="Steffens M.B."/>
            <person name="Xi L."/>
            <person name="Bocca A.L."/>
            <person name="Felipe M.S."/>
            <person name="Teixeira M."/>
            <person name="Telles Filho F.Q."/>
            <person name="Azevedo C.M."/>
            <person name="Gomes R."/>
            <person name="Vicente V.A."/>
        </authorList>
    </citation>
    <scope>NUCLEOTIDE SEQUENCE [LARGE SCALE GENOMIC DNA]</scope>
    <source>
        <strain evidence="2 3">CBS 269.37</strain>
    </source>
</reference>
<sequence>MLTLDPNSDNLPKRSELPSIPGAPAGALWFWGKDDELGRLNMLTPRRTAAAADLIKTGEVVSLNWPMTLPSPTLFGREPFHHEIKGKLGFANDDVMHFNTQTSSQWDGLRHVSLTEGEKRLYYNNTTQHDIETSTRLGLQTWADKGIVGRGVLIDYFEFTGRSYDPHQSHPISVQSIRACARAQGVEFRYGDILILRTGFIWKYNSLDSRGREELAKIPGHELGTPGVEQTEEMLDFLHDNYFSIVAGDNPGFEALPQPSSLNLHLILIPLWGLGLGELFDLEKLSETCKRLGRYEFFFTSSPPNVPGGVGSYPHALAIF</sequence>
<comment type="similarity">
    <text evidence="1">Belongs to the Cyclase 1 superfamily.</text>
</comment>
<keyword evidence="3" id="KW-1185">Reference proteome</keyword>
<dbReference type="PANTHER" id="PTHR34861:SF10">
    <property type="entry name" value="CYCLASE"/>
    <property type="match status" value="1"/>
</dbReference>
<evidence type="ECO:0000256" key="1">
    <source>
        <dbReference type="ARBA" id="ARBA00007865"/>
    </source>
</evidence>
<dbReference type="SUPFAM" id="SSF102198">
    <property type="entry name" value="Putative cyclase"/>
    <property type="match status" value="1"/>
</dbReference>
<dbReference type="GO" id="GO:0019441">
    <property type="term" value="P:L-tryptophan catabolic process to kynurenine"/>
    <property type="evidence" value="ECO:0007669"/>
    <property type="project" value="InterPro"/>
</dbReference>
<dbReference type="InterPro" id="IPR007325">
    <property type="entry name" value="KFase/CYL"/>
</dbReference>
<gene>
    <name evidence="2" type="ORF">AYO21_02852</name>
</gene>
<dbReference type="InterPro" id="IPR037175">
    <property type="entry name" value="KFase_sf"/>
</dbReference>
<dbReference type="EMBL" id="LVKK01000013">
    <property type="protein sequence ID" value="OAG42901.1"/>
    <property type="molecule type" value="Genomic_DNA"/>
</dbReference>
<dbReference type="GeneID" id="34598025"/>
<evidence type="ECO:0008006" key="4">
    <source>
        <dbReference type="Google" id="ProtNLM"/>
    </source>
</evidence>
<name>A0A177FGQ8_9EURO</name>
<dbReference type="AlphaFoldDB" id="A0A177FGQ8"/>
<proteinExistence type="inferred from homology"/>